<evidence type="ECO:0000259" key="1">
    <source>
        <dbReference type="Pfam" id="PF00149"/>
    </source>
</evidence>
<reference evidence="2" key="1">
    <citation type="submission" date="2021-02" db="EMBL/GenBank/DDBJ databases">
        <authorList>
            <person name="Nowell W R."/>
        </authorList>
    </citation>
    <scope>NUCLEOTIDE SEQUENCE</scope>
</reference>
<dbReference type="Proteomes" id="UP000663844">
    <property type="component" value="Unassembled WGS sequence"/>
</dbReference>
<dbReference type="InterPro" id="IPR004843">
    <property type="entry name" value="Calcineurin-like_PHP"/>
</dbReference>
<dbReference type="Pfam" id="PF00149">
    <property type="entry name" value="Metallophos"/>
    <property type="match status" value="1"/>
</dbReference>
<name>A0A820QUE7_9BILA</name>
<comment type="caution">
    <text evidence="2">The sequence shown here is derived from an EMBL/GenBank/DDBJ whole genome shotgun (WGS) entry which is preliminary data.</text>
</comment>
<dbReference type="SUPFAM" id="SSF56300">
    <property type="entry name" value="Metallo-dependent phosphatases"/>
    <property type="match status" value="1"/>
</dbReference>
<dbReference type="EMBL" id="CAJOAZ010029644">
    <property type="protein sequence ID" value="CAF4426858.1"/>
    <property type="molecule type" value="Genomic_DNA"/>
</dbReference>
<dbReference type="PANTHER" id="PTHR45867:SF3">
    <property type="entry name" value="ACID PHOSPHATASE TYPE 7"/>
    <property type="match status" value="1"/>
</dbReference>
<feature type="non-terminal residue" evidence="2">
    <location>
        <position position="1"/>
    </location>
</feature>
<dbReference type="Gene3D" id="3.60.21.10">
    <property type="match status" value="1"/>
</dbReference>
<gene>
    <name evidence="2" type="ORF">OXD698_LOCUS52986</name>
</gene>
<dbReference type="GO" id="GO:0016787">
    <property type="term" value="F:hydrolase activity"/>
    <property type="evidence" value="ECO:0007669"/>
    <property type="project" value="InterPro"/>
</dbReference>
<dbReference type="InterPro" id="IPR029052">
    <property type="entry name" value="Metallo-depent_PP-like"/>
</dbReference>
<evidence type="ECO:0000313" key="2">
    <source>
        <dbReference type="EMBL" id="CAF4426858.1"/>
    </source>
</evidence>
<evidence type="ECO:0000313" key="3">
    <source>
        <dbReference type="Proteomes" id="UP000663844"/>
    </source>
</evidence>
<organism evidence="2 3">
    <name type="scientific">Adineta steineri</name>
    <dbReference type="NCBI Taxonomy" id="433720"/>
    <lineage>
        <taxon>Eukaryota</taxon>
        <taxon>Metazoa</taxon>
        <taxon>Spiralia</taxon>
        <taxon>Gnathifera</taxon>
        <taxon>Rotifera</taxon>
        <taxon>Eurotatoria</taxon>
        <taxon>Bdelloidea</taxon>
        <taxon>Adinetida</taxon>
        <taxon>Adinetidae</taxon>
        <taxon>Adineta</taxon>
    </lineage>
</organism>
<accession>A0A820QUE7</accession>
<feature type="domain" description="Calcineurin-like phosphoesterase" evidence="1">
    <location>
        <begin position="10"/>
        <end position="82"/>
    </location>
</feature>
<dbReference type="AlphaFoldDB" id="A0A820QUE7"/>
<dbReference type="PANTHER" id="PTHR45867">
    <property type="entry name" value="PURPLE ACID PHOSPHATASE"/>
    <property type="match status" value="1"/>
</dbReference>
<proteinExistence type="predicted"/>
<sequence length="84" mass="9551">MRNDSNFVLRTAVYGDMGKDNAQSMTRLQEETQLGHFDFILHVGDMAYNMDSDNARYGDEFMNAIESIAAYIPYMTCVGNHESN</sequence>
<protein>
    <recommendedName>
        <fullName evidence="1">Calcineurin-like phosphoesterase domain-containing protein</fullName>
    </recommendedName>
</protein>